<dbReference type="OrthoDB" id="7773807at2"/>
<accession>A0A4R6A1L4</accession>
<feature type="signal peptide" evidence="1">
    <location>
        <begin position="1"/>
        <end position="20"/>
    </location>
</feature>
<proteinExistence type="predicted"/>
<dbReference type="Proteomes" id="UP000295701">
    <property type="component" value="Unassembled WGS sequence"/>
</dbReference>
<protein>
    <recommendedName>
        <fullName evidence="4">Lipoprotein</fullName>
    </recommendedName>
</protein>
<evidence type="ECO:0008006" key="4">
    <source>
        <dbReference type="Google" id="ProtNLM"/>
    </source>
</evidence>
<reference evidence="2 3" key="1">
    <citation type="submission" date="2019-03" db="EMBL/GenBank/DDBJ databases">
        <title>Primorskyibacter sp. SS33 isolated from sediments.</title>
        <authorList>
            <person name="Xunke S."/>
        </authorList>
    </citation>
    <scope>NUCLEOTIDE SEQUENCE [LARGE SCALE GENOMIC DNA]</scope>
    <source>
        <strain evidence="2 3">SS33</strain>
    </source>
</reference>
<dbReference type="EMBL" id="SNAA01000016">
    <property type="protein sequence ID" value="TDL76575.1"/>
    <property type="molecule type" value="Genomic_DNA"/>
</dbReference>
<dbReference type="AlphaFoldDB" id="A0A4R6A1L4"/>
<evidence type="ECO:0000313" key="2">
    <source>
        <dbReference type="EMBL" id="TDL76575.1"/>
    </source>
</evidence>
<name>A0A4R6A1L4_9RHOB</name>
<organism evidence="2 3">
    <name type="scientific">Palleronia sediminis</name>
    <dbReference type="NCBI Taxonomy" id="2547833"/>
    <lineage>
        <taxon>Bacteria</taxon>
        <taxon>Pseudomonadati</taxon>
        <taxon>Pseudomonadota</taxon>
        <taxon>Alphaproteobacteria</taxon>
        <taxon>Rhodobacterales</taxon>
        <taxon>Roseobacteraceae</taxon>
        <taxon>Palleronia</taxon>
    </lineage>
</organism>
<evidence type="ECO:0000313" key="3">
    <source>
        <dbReference type="Proteomes" id="UP000295701"/>
    </source>
</evidence>
<keyword evidence="1" id="KW-0732">Signal</keyword>
<gene>
    <name evidence="2" type="ORF">E2L08_13350</name>
</gene>
<dbReference type="PROSITE" id="PS51257">
    <property type="entry name" value="PROKAR_LIPOPROTEIN"/>
    <property type="match status" value="1"/>
</dbReference>
<sequence length="147" mass="15382">MGRYLVATAIVLSLAGCASRLNPLNWFGGAEARPAVAGARAVETDQRPLMPTVTDLRVTANPYGAVIQATGIPPVQGYWDGELVRVASAEAGVAVFAFRAVPPLRATGVATPRSREITVGAELSNRELDGIREIRVSGASGALSVRR</sequence>
<keyword evidence="3" id="KW-1185">Reference proteome</keyword>
<evidence type="ECO:0000256" key="1">
    <source>
        <dbReference type="SAM" id="SignalP"/>
    </source>
</evidence>
<feature type="chain" id="PRO_5020827338" description="Lipoprotein" evidence="1">
    <location>
        <begin position="21"/>
        <end position="147"/>
    </location>
</feature>
<comment type="caution">
    <text evidence="2">The sequence shown here is derived from an EMBL/GenBank/DDBJ whole genome shotgun (WGS) entry which is preliminary data.</text>
</comment>
<dbReference type="RefSeq" id="WP_133397593.1">
    <property type="nucleotide sequence ID" value="NZ_SNAA01000016.1"/>
</dbReference>